<evidence type="ECO:0000256" key="3">
    <source>
        <dbReference type="SAM" id="MobiDB-lite"/>
    </source>
</evidence>
<evidence type="ECO:0000256" key="1">
    <source>
        <dbReference type="ARBA" id="ARBA00004123"/>
    </source>
</evidence>
<proteinExistence type="predicted"/>
<gene>
    <name evidence="7" type="ORF">SLEP1_g12432</name>
</gene>
<evidence type="ECO:0000256" key="2">
    <source>
        <dbReference type="ARBA" id="ARBA00023242"/>
    </source>
</evidence>
<evidence type="ECO:0008006" key="9">
    <source>
        <dbReference type="Google" id="ProtNLM"/>
    </source>
</evidence>
<feature type="domain" description="Splicing factor SF3a60 /Prp9 subunit C-terminal" evidence="4">
    <location>
        <begin position="285"/>
        <end position="403"/>
    </location>
</feature>
<evidence type="ECO:0000313" key="7">
    <source>
        <dbReference type="EMBL" id="GKU99612.1"/>
    </source>
</evidence>
<dbReference type="InterPro" id="IPR021966">
    <property type="entry name" value="SF3a60_bindingd"/>
</dbReference>
<feature type="compositionally biased region" description="Acidic residues" evidence="3">
    <location>
        <begin position="257"/>
        <end position="275"/>
    </location>
</feature>
<dbReference type="InterPro" id="IPR051421">
    <property type="entry name" value="RNA_Proc_DNA_Dmg_Regulator"/>
</dbReference>
<dbReference type="AlphaFoldDB" id="A0AAV5IKH7"/>
<evidence type="ECO:0000313" key="8">
    <source>
        <dbReference type="Proteomes" id="UP001054252"/>
    </source>
</evidence>
<keyword evidence="2" id="KW-0539">Nucleus</keyword>
<keyword evidence="8" id="KW-1185">Reference proteome</keyword>
<feature type="domain" description="SF3A3" evidence="6">
    <location>
        <begin position="120"/>
        <end position="167"/>
    </location>
</feature>
<reference evidence="7 8" key="1">
    <citation type="journal article" date="2021" name="Commun. Biol.">
        <title>The genome of Shorea leprosula (Dipterocarpaceae) highlights the ecological relevance of drought in aseasonal tropical rainforests.</title>
        <authorList>
            <person name="Ng K.K.S."/>
            <person name="Kobayashi M.J."/>
            <person name="Fawcett J.A."/>
            <person name="Hatakeyama M."/>
            <person name="Paape T."/>
            <person name="Ng C.H."/>
            <person name="Ang C.C."/>
            <person name="Tnah L.H."/>
            <person name="Lee C.T."/>
            <person name="Nishiyama T."/>
            <person name="Sese J."/>
            <person name="O'Brien M.J."/>
            <person name="Copetti D."/>
            <person name="Mohd Noor M.I."/>
            <person name="Ong R.C."/>
            <person name="Putra M."/>
            <person name="Sireger I.Z."/>
            <person name="Indrioko S."/>
            <person name="Kosugi Y."/>
            <person name="Izuno A."/>
            <person name="Isagi Y."/>
            <person name="Lee S.L."/>
            <person name="Shimizu K.K."/>
        </authorList>
    </citation>
    <scope>NUCLEOTIDE SEQUENCE [LARGE SCALE GENOMIC DNA]</scope>
    <source>
        <strain evidence="7">214</strain>
    </source>
</reference>
<dbReference type="Pfam" id="PF12108">
    <property type="entry name" value="SF3a60_bindingd"/>
    <property type="match status" value="1"/>
</dbReference>
<evidence type="ECO:0000259" key="5">
    <source>
        <dbReference type="Pfam" id="PF12108"/>
    </source>
</evidence>
<comment type="subcellular location">
    <subcellularLocation>
        <location evidence="1">Nucleus</location>
    </subcellularLocation>
</comment>
<dbReference type="Pfam" id="PF16837">
    <property type="entry name" value="SF3A3"/>
    <property type="match status" value="1"/>
</dbReference>
<feature type="domain" description="Splicing factor SF3a60 binding" evidence="5">
    <location>
        <begin position="79"/>
        <end position="101"/>
    </location>
</feature>
<organism evidence="7 8">
    <name type="scientific">Rubroshorea leprosula</name>
    <dbReference type="NCBI Taxonomy" id="152421"/>
    <lineage>
        <taxon>Eukaryota</taxon>
        <taxon>Viridiplantae</taxon>
        <taxon>Streptophyta</taxon>
        <taxon>Embryophyta</taxon>
        <taxon>Tracheophyta</taxon>
        <taxon>Spermatophyta</taxon>
        <taxon>Magnoliopsida</taxon>
        <taxon>eudicotyledons</taxon>
        <taxon>Gunneridae</taxon>
        <taxon>Pentapetalae</taxon>
        <taxon>rosids</taxon>
        <taxon>malvids</taxon>
        <taxon>Malvales</taxon>
        <taxon>Dipterocarpaceae</taxon>
        <taxon>Rubroshorea</taxon>
    </lineage>
</organism>
<name>A0AAV5IKH7_9ROSI</name>
<dbReference type="Proteomes" id="UP001054252">
    <property type="component" value="Unassembled WGS sequence"/>
</dbReference>
<dbReference type="GO" id="GO:0000398">
    <property type="term" value="P:mRNA splicing, via spliceosome"/>
    <property type="evidence" value="ECO:0007669"/>
    <property type="project" value="InterPro"/>
</dbReference>
<dbReference type="InterPro" id="IPR031774">
    <property type="entry name" value="SF3A3_dom"/>
</dbReference>
<sequence length="403" mass="47889">MASTLVEVTRSAHEEVERLELLIVQCLEDDDPLTNRKDRLIRNHRVRQMIDSITSTTNRLIDTYEDKDNARKEEIASLGTDVFSAFYGRLKEIREYHRKHPASHDANAGYDEYKALPVIKFTGEEGFGRYLDLHALYNQYINSKFGKPIDYSAYLDEFSQTQNIPLKLKSTRQYRKYMENLLEYLMDFYRRIEPLQDVDRIFSKLLAQENNYTDIALMEAKINKLCHLLSKTIEETKQNLVKKQALICKEMERDRMEEEEEEETTQFDNENDGEEQQPVVYNPLKLPMGWDGKPIPFWLYKLHGLDQEFKCEICGDSSYWGRRAFERHFQESRHQRGMRQLGIPYTKDFNEIRSIEEALALWNILQQQKAQNNWCQDLEEFEDRDGNIYHKKIYVDLQCQGLV</sequence>
<dbReference type="GO" id="GO:0003723">
    <property type="term" value="F:RNA binding"/>
    <property type="evidence" value="ECO:0007669"/>
    <property type="project" value="InterPro"/>
</dbReference>
<dbReference type="GO" id="GO:0005681">
    <property type="term" value="C:spliceosomal complex"/>
    <property type="evidence" value="ECO:0007669"/>
    <property type="project" value="InterPro"/>
</dbReference>
<dbReference type="EMBL" id="BPVZ01000014">
    <property type="protein sequence ID" value="GKU99612.1"/>
    <property type="molecule type" value="Genomic_DNA"/>
</dbReference>
<dbReference type="PANTHER" id="PTHR12786:SF2">
    <property type="entry name" value="SPLICING FACTOR 3A SUBUNIT 3"/>
    <property type="match status" value="1"/>
</dbReference>
<accession>A0AAV5IKH7</accession>
<dbReference type="InterPro" id="IPR024598">
    <property type="entry name" value="SF3a60/Prp9_C"/>
</dbReference>
<protein>
    <recommendedName>
        <fullName evidence="9">Splicing factor 3A subunit 3</fullName>
    </recommendedName>
</protein>
<dbReference type="PANTHER" id="PTHR12786">
    <property type="entry name" value="SPLICING FACTOR SF3A-RELATED"/>
    <property type="match status" value="1"/>
</dbReference>
<evidence type="ECO:0000259" key="4">
    <source>
        <dbReference type="Pfam" id="PF11931"/>
    </source>
</evidence>
<dbReference type="Pfam" id="PF11931">
    <property type="entry name" value="SF3a60_Prp9_C"/>
    <property type="match status" value="1"/>
</dbReference>
<evidence type="ECO:0000259" key="6">
    <source>
        <dbReference type="Pfam" id="PF16837"/>
    </source>
</evidence>
<feature type="region of interest" description="Disordered" evidence="3">
    <location>
        <begin position="254"/>
        <end position="276"/>
    </location>
</feature>
<comment type="caution">
    <text evidence="7">The sequence shown here is derived from an EMBL/GenBank/DDBJ whole genome shotgun (WGS) entry which is preliminary data.</text>
</comment>